<feature type="domain" description="Stc1" evidence="2">
    <location>
        <begin position="24"/>
        <end position="105"/>
    </location>
</feature>
<dbReference type="AlphaFoldDB" id="A0A0L0NF36"/>
<feature type="compositionally biased region" description="Polar residues" evidence="1">
    <location>
        <begin position="350"/>
        <end position="362"/>
    </location>
</feature>
<comment type="caution">
    <text evidence="3">The sequence shown here is derived from an EMBL/GenBank/DDBJ whole genome shotgun (WGS) entry which is preliminary data.</text>
</comment>
<evidence type="ECO:0000259" key="2">
    <source>
        <dbReference type="Pfam" id="PF12898"/>
    </source>
</evidence>
<dbReference type="STRING" id="1163406.A0A0L0NF36"/>
<evidence type="ECO:0000256" key="1">
    <source>
        <dbReference type="SAM" id="MobiDB-lite"/>
    </source>
</evidence>
<dbReference type="Proteomes" id="UP000036947">
    <property type="component" value="Unassembled WGS sequence"/>
</dbReference>
<gene>
    <name evidence="3" type="ORF">TOPH_02647</name>
</gene>
<dbReference type="EMBL" id="LFRF01000005">
    <property type="protein sequence ID" value="KND92676.1"/>
    <property type="molecule type" value="Genomic_DNA"/>
</dbReference>
<feature type="region of interest" description="Disordered" evidence="1">
    <location>
        <begin position="196"/>
        <end position="268"/>
    </location>
</feature>
<evidence type="ECO:0000313" key="3">
    <source>
        <dbReference type="EMBL" id="KND92676.1"/>
    </source>
</evidence>
<proteinExistence type="predicted"/>
<dbReference type="Pfam" id="PF12898">
    <property type="entry name" value="Stc1"/>
    <property type="match status" value="1"/>
</dbReference>
<protein>
    <recommendedName>
        <fullName evidence="2">Stc1 domain-containing protein</fullName>
    </recommendedName>
</protein>
<feature type="compositionally biased region" description="Basic and acidic residues" evidence="1">
    <location>
        <begin position="395"/>
        <end position="405"/>
    </location>
</feature>
<dbReference type="InterPro" id="IPR024630">
    <property type="entry name" value="Stc1"/>
</dbReference>
<name>A0A0L0NF36_TOLOC</name>
<keyword evidence="4" id="KW-1185">Reference proteome</keyword>
<accession>A0A0L0NF36</accession>
<dbReference type="OrthoDB" id="3514033at2759"/>
<evidence type="ECO:0000313" key="4">
    <source>
        <dbReference type="Proteomes" id="UP000036947"/>
    </source>
</evidence>
<feature type="compositionally biased region" description="Low complexity" evidence="1">
    <location>
        <begin position="196"/>
        <end position="209"/>
    </location>
</feature>
<sequence>MADRKKPGSNLSLAREPTVPVRFRCKVGGEWKPLDSFSNSQQKLIQRQLATRGRIDAANSGMACRDHSAITRIEIRCDVCDLIKSAEQFSKRAKKHGENICMRCTAWGETQEPEVTPAPLETGHLSIEEDKLEVWQQNYVESTDFFPGDAMPQAPITELASLGLADHEVRSQVEARSSSHSGSVAEHVAALVCRTSSGTASGSTSQIGGRSDTASVASLPPHLQGNASDPLGPMSTNLEARSVKSFRGQRAPSVSGSESASYGSASIPPHLRSRVSAAYPNAAGQGGGPGSVSTATTLREARELEQENKRVPFNAWGPDGKHYKGIKSPTIPSSASGDSVSAAGSNDSATNVWQTDQPTTNWAKKPRGRDNWHKASRLSAAELRQPEPFAHVSARHVDPGIDRQRRMNYCQSEDSDW</sequence>
<feature type="compositionally biased region" description="Low complexity" evidence="1">
    <location>
        <begin position="333"/>
        <end position="349"/>
    </location>
</feature>
<feature type="compositionally biased region" description="Low complexity" evidence="1">
    <location>
        <begin position="253"/>
        <end position="266"/>
    </location>
</feature>
<organism evidence="3 4">
    <name type="scientific">Tolypocladium ophioglossoides (strain CBS 100239)</name>
    <name type="common">Snaketongue truffleclub</name>
    <name type="synonym">Elaphocordyceps ophioglossoides</name>
    <dbReference type="NCBI Taxonomy" id="1163406"/>
    <lineage>
        <taxon>Eukaryota</taxon>
        <taxon>Fungi</taxon>
        <taxon>Dikarya</taxon>
        <taxon>Ascomycota</taxon>
        <taxon>Pezizomycotina</taxon>
        <taxon>Sordariomycetes</taxon>
        <taxon>Hypocreomycetidae</taxon>
        <taxon>Hypocreales</taxon>
        <taxon>Ophiocordycipitaceae</taxon>
        <taxon>Tolypocladium</taxon>
    </lineage>
</organism>
<feature type="region of interest" description="Disordered" evidence="1">
    <location>
        <begin position="304"/>
        <end position="417"/>
    </location>
</feature>
<reference evidence="3 4" key="1">
    <citation type="journal article" date="2015" name="BMC Genomics">
        <title>The genome of the truffle-parasite Tolypocladium ophioglossoides and the evolution of antifungal peptaibiotics.</title>
        <authorList>
            <person name="Quandt C.A."/>
            <person name="Bushley K.E."/>
            <person name="Spatafora J.W."/>
        </authorList>
    </citation>
    <scope>NUCLEOTIDE SEQUENCE [LARGE SCALE GENOMIC DNA]</scope>
    <source>
        <strain evidence="3 4">CBS 100239</strain>
    </source>
</reference>